<dbReference type="EMBL" id="WEGI01000021">
    <property type="protein sequence ID" value="MQY31566.1"/>
    <property type="molecule type" value="Genomic_DNA"/>
</dbReference>
<gene>
    <name evidence="1" type="ORF">NRB56_71750</name>
</gene>
<dbReference type="Proteomes" id="UP000431401">
    <property type="component" value="Unassembled WGS sequence"/>
</dbReference>
<keyword evidence="2" id="KW-1185">Reference proteome</keyword>
<dbReference type="AlphaFoldDB" id="A0A7K0E0G7"/>
<evidence type="ECO:0000313" key="2">
    <source>
        <dbReference type="Proteomes" id="UP000431401"/>
    </source>
</evidence>
<protein>
    <submittedName>
        <fullName evidence="1">Uncharacterized protein</fullName>
    </submittedName>
</protein>
<evidence type="ECO:0000313" key="1">
    <source>
        <dbReference type="EMBL" id="MQY31566.1"/>
    </source>
</evidence>
<accession>A0A7K0E0G7</accession>
<comment type="caution">
    <text evidence="1">The sequence shown here is derived from an EMBL/GenBank/DDBJ whole genome shotgun (WGS) entry which is preliminary data.</text>
</comment>
<proteinExistence type="predicted"/>
<name>A0A7K0E0G7_9NOCA</name>
<organism evidence="1 2">
    <name type="scientific">Nocardia aurantia</name>
    <dbReference type="NCBI Taxonomy" id="2585199"/>
    <lineage>
        <taxon>Bacteria</taxon>
        <taxon>Bacillati</taxon>
        <taxon>Actinomycetota</taxon>
        <taxon>Actinomycetes</taxon>
        <taxon>Mycobacteriales</taxon>
        <taxon>Nocardiaceae</taxon>
        <taxon>Nocardia</taxon>
    </lineage>
</organism>
<reference evidence="1 2" key="1">
    <citation type="submission" date="2019-10" db="EMBL/GenBank/DDBJ databases">
        <title>Nocardia macrotermitis sp. nov. and Nocardia aurantia sp. nov., isolated from the gut of fungus growing-termite Macrotermes natalensis.</title>
        <authorList>
            <person name="Benndorf R."/>
            <person name="Schwitalla J."/>
            <person name="Martin K."/>
            <person name="De Beer W."/>
            <person name="Kaster A.-K."/>
            <person name="Vollmers J."/>
            <person name="Poulsen M."/>
            <person name="Beemelmanns C."/>
        </authorList>
    </citation>
    <scope>NUCLEOTIDE SEQUENCE [LARGE SCALE GENOMIC DNA]</scope>
    <source>
        <strain evidence="1 2">RB56</strain>
    </source>
</reference>
<sequence length="75" mass="7797">MTVELAECAASMSAEGSPVELLLTLCVPEDEFALGILTARSADVVVQTCRRAGAPAQRVTPADAHFGSGRPWGNP</sequence>